<evidence type="ECO:0000313" key="8">
    <source>
        <dbReference type="EMBL" id="QKD85027.1"/>
    </source>
</evidence>
<keyword evidence="5" id="KW-0210">Decarboxylase</keyword>
<dbReference type="Pfam" id="PF09349">
    <property type="entry name" value="OHCU_decarbox"/>
    <property type="match status" value="1"/>
</dbReference>
<dbReference type="UniPathway" id="UPA00394">
    <property type="reaction ID" value="UER00652"/>
</dbReference>
<evidence type="ECO:0000256" key="4">
    <source>
        <dbReference type="ARBA" id="ARBA00022631"/>
    </source>
</evidence>
<dbReference type="EC" id="4.1.1.97" evidence="3"/>
<evidence type="ECO:0000256" key="5">
    <source>
        <dbReference type="ARBA" id="ARBA00022793"/>
    </source>
</evidence>
<comment type="catalytic activity">
    <reaction evidence="1">
        <text>5-hydroxy-2-oxo-4-ureido-2,5-dihydro-1H-imidazole-5-carboxylate + H(+) = (S)-allantoin + CO2</text>
        <dbReference type="Rhea" id="RHEA:26301"/>
        <dbReference type="ChEBI" id="CHEBI:15378"/>
        <dbReference type="ChEBI" id="CHEBI:15678"/>
        <dbReference type="ChEBI" id="CHEBI:16526"/>
        <dbReference type="ChEBI" id="CHEBI:58639"/>
        <dbReference type="EC" id="4.1.1.97"/>
    </reaction>
</comment>
<dbReference type="KEGG" id="theu:HPC62_17495"/>
<evidence type="ECO:0000259" key="7">
    <source>
        <dbReference type="Pfam" id="PF09349"/>
    </source>
</evidence>
<dbReference type="GO" id="GO:0019628">
    <property type="term" value="P:urate catabolic process"/>
    <property type="evidence" value="ECO:0007669"/>
    <property type="project" value="UniProtKB-UniPathway"/>
</dbReference>
<dbReference type="InterPro" id="IPR017580">
    <property type="entry name" value="OHCU_decarboxylase-1"/>
</dbReference>
<keyword evidence="9" id="KW-1185">Reference proteome</keyword>
<keyword evidence="4" id="KW-0659">Purine metabolism</keyword>
<dbReference type="AlphaFoldDB" id="A0A6M8BJA5"/>
<dbReference type="Gene3D" id="1.10.3330.10">
    <property type="entry name" value="Oxo-4-hydroxy-4-carboxy-5-ureidoimidazoline decarboxylase"/>
    <property type="match status" value="1"/>
</dbReference>
<sequence length="158" mass="17386">MSQEAFVAALGAIFENTPAIAAKAWHQRPFDTVDDLHQAMVAVVQADSTEAQLALLRAHPDLGSRTAMAEASVQEQASAGLDRLSPEEYSRFHRLNRAYAEQFGFPFIIAVRSHTKASILAAFEERLQNSRAAELQTALQEVFKIARFRLDAMVGAEA</sequence>
<dbReference type="PANTHER" id="PTHR43466:SF1">
    <property type="entry name" value="2-OXO-4-HYDROXY-4-CARBOXY-5-UREIDOIMIDAZOLINE DECARBOXYLASE-RELATED"/>
    <property type="match status" value="1"/>
</dbReference>
<name>A0A6M8BJA5_9CYAN</name>
<accession>A0A6M8BJA5</accession>
<dbReference type="InterPro" id="IPR018020">
    <property type="entry name" value="OHCU_decarboxylase"/>
</dbReference>
<evidence type="ECO:0000256" key="2">
    <source>
        <dbReference type="ARBA" id="ARBA00004754"/>
    </source>
</evidence>
<dbReference type="SUPFAM" id="SSF158694">
    <property type="entry name" value="UraD-Like"/>
    <property type="match status" value="1"/>
</dbReference>
<reference evidence="8 9" key="1">
    <citation type="submission" date="2020-05" db="EMBL/GenBank/DDBJ databases">
        <title>Complete genome sequence of of a novel Thermoleptolyngbya strain isolated from hot springs of Ganzi, Sichuan China.</title>
        <authorList>
            <person name="Tang J."/>
            <person name="Daroch M."/>
            <person name="Li L."/>
            <person name="Waleron K."/>
            <person name="Waleron M."/>
            <person name="Waleron M."/>
        </authorList>
    </citation>
    <scope>NUCLEOTIDE SEQUENCE [LARGE SCALE GENOMIC DNA]</scope>
    <source>
        <strain evidence="8 9">PKUAC-SCTA183</strain>
    </source>
</reference>
<feature type="domain" description="Oxo-4-hydroxy-4-carboxy-5-ureidoimidazoline decarboxylase" evidence="7">
    <location>
        <begin position="1"/>
        <end position="151"/>
    </location>
</feature>
<protein>
    <recommendedName>
        <fullName evidence="3">2-oxo-4-hydroxy-4-carboxy-5-ureidoimidazoline decarboxylase</fullName>
        <ecNumber evidence="3">4.1.1.97</ecNumber>
    </recommendedName>
</protein>
<proteinExistence type="predicted"/>
<evidence type="ECO:0000256" key="6">
    <source>
        <dbReference type="ARBA" id="ARBA00023239"/>
    </source>
</evidence>
<evidence type="ECO:0000313" key="9">
    <source>
        <dbReference type="Proteomes" id="UP000505210"/>
    </source>
</evidence>
<organism evidence="8 9">
    <name type="scientific">Thermoleptolyngbya sichuanensis A183</name>
    <dbReference type="NCBI Taxonomy" id="2737172"/>
    <lineage>
        <taxon>Bacteria</taxon>
        <taxon>Bacillati</taxon>
        <taxon>Cyanobacteriota</taxon>
        <taxon>Cyanophyceae</taxon>
        <taxon>Oculatellales</taxon>
        <taxon>Oculatellaceae</taxon>
        <taxon>Thermoleptolyngbya</taxon>
        <taxon>Thermoleptolyngbya sichuanensis</taxon>
    </lineage>
</organism>
<dbReference type="NCBIfam" id="TIGR03164">
    <property type="entry name" value="UHCUDC"/>
    <property type="match status" value="1"/>
</dbReference>
<dbReference type="GO" id="GO:0051997">
    <property type="term" value="F:2-oxo-4-hydroxy-4-carboxy-5-ureidoimidazoline decarboxylase activity"/>
    <property type="evidence" value="ECO:0007669"/>
    <property type="project" value="UniProtKB-EC"/>
</dbReference>
<keyword evidence="6 8" id="KW-0456">Lyase</keyword>
<dbReference type="PANTHER" id="PTHR43466">
    <property type="entry name" value="2-OXO-4-HYDROXY-4-CARBOXY-5-UREIDOIMIDAZOLINE DECARBOXYLASE-RELATED"/>
    <property type="match status" value="1"/>
</dbReference>
<dbReference type="GO" id="GO:0006144">
    <property type="term" value="P:purine nucleobase metabolic process"/>
    <property type="evidence" value="ECO:0007669"/>
    <property type="project" value="UniProtKB-KW"/>
</dbReference>
<evidence type="ECO:0000256" key="1">
    <source>
        <dbReference type="ARBA" id="ARBA00001163"/>
    </source>
</evidence>
<gene>
    <name evidence="8" type="primary">uraD</name>
    <name evidence="8" type="ORF">HPC62_17495</name>
</gene>
<dbReference type="InterPro" id="IPR036778">
    <property type="entry name" value="OHCU_decarboxylase_sf"/>
</dbReference>
<dbReference type="GO" id="GO:0000255">
    <property type="term" value="P:allantoin metabolic process"/>
    <property type="evidence" value="ECO:0007669"/>
    <property type="project" value="InterPro"/>
</dbReference>
<dbReference type="EMBL" id="CP053661">
    <property type="protein sequence ID" value="QKD85027.1"/>
    <property type="molecule type" value="Genomic_DNA"/>
</dbReference>
<evidence type="ECO:0000256" key="3">
    <source>
        <dbReference type="ARBA" id="ARBA00012257"/>
    </source>
</evidence>
<dbReference type="Proteomes" id="UP000505210">
    <property type="component" value="Chromosome"/>
</dbReference>
<comment type="pathway">
    <text evidence="2">Purine metabolism; urate degradation; (S)-allantoin from urate: step 3/3.</text>
</comment>